<reference evidence="2" key="1">
    <citation type="submission" date="2020-08" db="EMBL/GenBank/DDBJ databases">
        <title>Genome public.</title>
        <authorList>
            <person name="Liu C."/>
            <person name="Sun Q."/>
        </authorList>
    </citation>
    <scope>NUCLEOTIDE SEQUENCE</scope>
    <source>
        <strain evidence="2">NSJ-44</strain>
    </source>
</reference>
<dbReference type="Proteomes" id="UP000654279">
    <property type="component" value="Unassembled WGS sequence"/>
</dbReference>
<evidence type="ECO:0000313" key="2">
    <source>
        <dbReference type="EMBL" id="MBC8528075.1"/>
    </source>
</evidence>
<accession>A0A926D0H7</accession>
<dbReference type="InterPro" id="IPR024207">
    <property type="entry name" value="CotJB_dom"/>
</dbReference>
<keyword evidence="2" id="KW-0167">Capsid protein</keyword>
<organism evidence="2 3">
    <name type="scientific">Luoshenia tenuis</name>
    <dbReference type="NCBI Taxonomy" id="2763654"/>
    <lineage>
        <taxon>Bacteria</taxon>
        <taxon>Bacillati</taxon>
        <taxon>Bacillota</taxon>
        <taxon>Clostridia</taxon>
        <taxon>Christensenellales</taxon>
        <taxon>Christensenellaceae</taxon>
        <taxon>Luoshenia</taxon>
    </lineage>
</organism>
<dbReference type="PIRSF" id="PIRSF010606">
    <property type="entry name" value="Spore_coat_CotJB"/>
    <property type="match status" value="1"/>
</dbReference>
<dbReference type="InterPro" id="IPR016571">
    <property type="entry name" value="Spore_coat_assembly_CotJB"/>
</dbReference>
<dbReference type="RefSeq" id="WP_138295393.1">
    <property type="nucleotide sequence ID" value="NZ_JACRSO010000001.1"/>
</dbReference>
<keyword evidence="3" id="KW-1185">Reference proteome</keyword>
<gene>
    <name evidence="2" type="ORF">H8699_01300</name>
</gene>
<name>A0A926D0H7_9FIRM</name>
<evidence type="ECO:0000313" key="3">
    <source>
        <dbReference type="Proteomes" id="UP000654279"/>
    </source>
</evidence>
<sequence length="82" mass="9774">MCREALLEQIDQASFAVDDVKLYLNTHPDDQEALRFYEQHRDARLNLLQQYAQQFGPLTADLVYNTQCWTWAQTPWPWEKEA</sequence>
<comment type="caution">
    <text evidence="2">The sequence shown here is derived from an EMBL/GenBank/DDBJ whole genome shotgun (WGS) entry which is preliminary data.</text>
</comment>
<evidence type="ECO:0000259" key="1">
    <source>
        <dbReference type="Pfam" id="PF12652"/>
    </source>
</evidence>
<proteinExistence type="predicted"/>
<protein>
    <submittedName>
        <fullName evidence="2">Spore coat protein CotJB</fullName>
    </submittedName>
</protein>
<feature type="domain" description="Protein CotJB" evidence="1">
    <location>
        <begin position="5"/>
        <end position="79"/>
    </location>
</feature>
<keyword evidence="2" id="KW-0946">Virion</keyword>
<dbReference type="EMBL" id="JACRSO010000001">
    <property type="protein sequence ID" value="MBC8528075.1"/>
    <property type="molecule type" value="Genomic_DNA"/>
</dbReference>
<dbReference type="AlphaFoldDB" id="A0A926D0H7"/>
<dbReference type="Pfam" id="PF12652">
    <property type="entry name" value="CotJB"/>
    <property type="match status" value="1"/>
</dbReference>